<evidence type="ECO:0000313" key="2">
    <source>
        <dbReference type="EMBL" id="CAE0694929.1"/>
    </source>
</evidence>
<accession>A0A7S3ZV19</accession>
<evidence type="ECO:0000313" key="4">
    <source>
        <dbReference type="Proteomes" id="UP000789595"/>
    </source>
</evidence>
<keyword evidence="1" id="KW-0472">Membrane</keyword>
<sequence>MNKALLVAYASALHAPSINRQRCALRASPREVVDAFTPPKGAAATAVFCPRDTWAEDVTLRSACGVCVNGADALTRVAENWSRAAADELPDFQAAASAAASVAAREVIVKYNASWTPPSAAWLLSVASAWPGVEAAPTPYADRYGQVSTFSWKGVVKLFQDAAATGRLRVPLALIEGRAILTFDDDGALTAVSDEIYFADLCRRGQLRNRRCAQDLRLFLEVCRRPPGRDAIDWADAVDDALPWRIIPGSAALDLDDNEDDIGPVLAFVGLAGLATVVLTAALLGGGC</sequence>
<dbReference type="Proteomes" id="UP000789595">
    <property type="component" value="Unassembled WGS sequence"/>
</dbReference>
<reference evidence="3" key="2">
    <citation type="submission" date="2021-11" db="EMBL/GenBank/DDBJ databases">
        <authorList>
            <consortium name="Genoscope - CEA"/>
            <person name="William W."/>
        </authorList>
    </citation>
    <scope>NUCLEOTIDE SEQUENCE</scope>
</reference>
<evidence type="ECO:0000313" key="3">
    <source>
        <dbReference type="EMBL" id="CAH0370074.1"/>
    </source>
</evidence>
<proteinExistence type="predicted"/>
<reference evidence="2" key="1">
    <citation type="submission" date="2021-01" db="EMBL/GenBank/DDBJ databases">
        <authorList>
            <person name="Corre E."/>
            <person name="Pelletier E."/>
            <person name="Niang G."/>
            <person name="Scheremetjew M."/>
            <person name="Finn R."/>
            <person name="Kale V."/>
            <person name="Holt S."/>
            <person name="Cochrane G."/>
            <person name="Meng A."/>
            <person name="Brown T."/>
            <person name="Cohen L."/>
        </authorList>
    </citation>
    <scope>NUCLEOTIDE SEQUENCE</scope>
    <source>
        <strain evidence="2">CCMP1756</strain>
    </source>
</reference>
<dbReference type="OrthoDB" id="42673at2759"/>
<keyword evidence="1" id="KW-1133">Transmembrane helix</keyword>
<organism evidence="2">
    <name type="scientific">Pelagomonas calceolata</name>
    <dbReference type="NCBI Taxonomy" id="35677"/>
    <lineage>
        <taxon>Eukaryota</taxon>
        <taxon>Sar</taxon>
        <taxon>Stramenopiles</taxon>
        <taxon>Ochrophyta</taxon>
        <taxon>Pelagophyceae</taxon>
        <taxon>Pelagomonadales</taxon>
        <taxon>Pelagomonadaceae</taxon>
        <taxon>Pelagomonas</taxon>
    </lineage>
</organism>
<dbReference type="EMBL" id="HBIW01012085">
    <property type="protein sequence ID" value="CAE0694929.1"/>
    <property type="molecule type" value="Transcribed_RNA"/>
</dbReference>
<protein>
    <submittedName>
        <fullName evidence="2">Uncharacterized protein</fullName>
    </submittedName>
</protein>
<feature type="transmembrane region" description="Helical" evidence="1">
    <location>
        <begin position="265"/>
        <end position="285"/>
    </location>
</feature>
<evidence type="ECO:0000256" key="1">
    <source>
        <dbReference type="SAM" id="Phobius"/>
    </source>
</evidence>
<dbReference type="EMBL" id="CAKKNE010000002">
    <property type="protein sequence ID" value="CAH0370074.1"/>
    <property type="molecule type" value="Genomic_DNA"/>
</dbReference>
<keyword evidence="1" id="KW-0812">Transmembrane</keyword>
<dbReference type="AlphaFoldDB" id="A0A7S3ZV19"/>
<keyword evidence="4" id="KW-1185">Reference proteome</keyword>
<gene>
    <name evidence="2" type="ORF">PCAL00307_LOCUS10365</name>
    <name evidence="3" type="ORF">PECAL_2P32240</name>
</gene>
<name>A0A7S3ZV19_9STRA</name>